<feature type="region of interest" description="Disordered" evidence="1">
    <location>
        <begin position="29"/>
        <end position="65"/>
    </location>
</feature>
<feature type="compositionally biased region" description="Low complexity" evidence="1">
    <location>
        <begin position="36"/>
        <end position="51"/>
    </location>
</feature>
<sequence length="168" mass="17613">MSSVAGLRTGATVSLAALLAFGIGACGSSEAPRAKSPTPEATTSATASASPIPSPIPSPTPSSNPILLLKGRWESVGEFPTDVSSVKVEADGSAVYFAEGDPRTYRGKLEYTGTGGTHRYRLALTGREDGSTEKEQKFTMQIELLEGGQKFAALAEGSFPKRIFRKKS</sequence>
<gene>
    <name evidence="2" type="ORF">ACFQ4H_12375</name>
</gene>
<dbReference type="RefSeq" id="WP_377570253.1">
    <property type="nucleotide sequence ID" value="NZ_JBHTMP010000015.1"/>
</dbReference>
<accession>A0ABW3YDY8</accession>
<evidence type="ECO:0008006" key="4">
    <source>
        <dbReference type="Google" id="ProtNLM"/>
    </source>
</evidence>
<feature type="compositionally biased region" description="Pro residues" evidence="1">
    <location>
        <begin position="52"/>
        <end position="62"/>
    </location>
</feature>
<organism evidence="2 3">
    <name type="scientific">Micromonospora sonneratiae</name>
    <dbReference type="NCBI Taxonomy" id="1184706"/>
    <lineage>
        <taxon>Bacteria</taxon>
        <taxon>Bacillati</taxon>
        <taxon>Actinomycetota</taxon>
        <taxon>Actinomycetes</taxon>
        <taxon>Micromonosporales</taxon>
        <taxon>Micromonosporaceae</taxon>
        <taxon>Micromonospora</taxon>
    </lineage>
</organism>
<evidence type="ECO:0000256" key="1">
    <source>
        <dbReference type="SAM" id="MobiDB-lite"/>
    </source>
</evidence>
<protein>
    <recommendedName>
        <fullName evidence="4">Lipocalin-like domain-containing protein</fullName>
    </recommendedName>
</protein>
<dbReference type="EMBL" id="JBHTMP010000015">
    <property type="protein sequence ID" value="MFD1321887.1"/>
    <property type="molecule type" value="Genomic_DNA"/>
</dbReference>
<evidence type="ECO:0000313" key="3">
    <source>
        <dbReference type="Proteomes" id="UP001597260"/>
    </source>
</evidence>
<comment type="caution">
    <text evidence="2">The sequence shown here is derived from an EMBL/GenBank/DDBJ whole genome shotgun (WGS) entry which is preliminary data.</text>
</comment>
<dbReference type="Proteomes" id="UP001597260">
    <property type="component" value="Unassembled WGS sequence"/>
</dbReference>
<evidence type="ECO:0000313" key="2">
    <source>
        <dbReference type="EMBL" id="MFD1321887.1"/>
    </source>
</evidence>
<reference evidence="3" key="1">
    <citation type="journal article" date="2019" name="Int. J. Syst. Evol. Microbiol.">
        <title>The Global Catalogue of Microorganisms (GCM) 10K type strain sequencing project: providing services to taxonomists for standard genome sequencing and annotation.</title>
        <authorList>
            <consortium name="The Broad Institute Genomics Platform"/>
            <consortium name="The Broad Institute Genome Sequencing Center for Infectious Disease"/>
            <person name="Wu L."/>
            <person name="Ma J."/>
        </authorList>
    </citation>
    <scope>NUCLEOTIDE SEQUENCE [LARGE SCALE GENOMIC DNA]</scope>
    <source>
        <strain evidence="3">JCM 31037</strain>
    </source>
</reference>
<name>A0ABW3YDY8_9ACTN</name>
<keyword evidence="3" id="KW-1185">Reference proteome</keyword>
<proteinExistence type="predicted"/>